<evidence type="ECO:0000256" key="4">
    <source>
        <dbReference type="ARBA" id="ARBA00012564"/>
    </source>
</evidence>
<dbReference type="InterPro" id="IPR038438">
    <property type="entry name" value="PepN_Ig-like_sf"/>
</dbReference>
<evidence type="ECO:0000259" key="15">
    <source>
        <dbReference type="Pfam" id="PF17432"/>
    </source>
</evidence>
<reference evidence="17" key="1">
    <citation type="submission" date="2020-12" db="EMBL/GenBank/DDBJ databases">
        <title>Bacterial taxonomy.</title>
        <authorList>
            <person name="Pan X."/>
        </authorList>
    </citation>
    <scope>NUCLEOTIDE SEQUENCE</scope>
    <source>
        <strain evidence="17">B2012</strain>
    </source>
</reference>
<evidence type="ECO:0000256" key="11">
    <source>
        <dbReference type="ARBA" id="ARBA00023049"/>
    </source>
</evidence>
<comment type="caution">
    <text evidence="17">The sequence shown here is derived from an EMBL/GenBank/DDBJ whole genome shotgun (WGS) entry which is preliminary data.</text>
</comment>
<dbReference type="GO" id="GO:0016285">
    <property type="term" value="F:alanyl aminopeptidase activity"/>
    <property type="evidence" value="ECO:0007669"/>
    <property type="project" value="UniProtKB-EC"/>
</dbReference>
<dbReference type="PANTHER" id="PTHR46322">
    <property type="entry name" value="PUROMYCIN-SENSITIVE AMINOPEPTIDASE"/>
    <property type="match status" value="1"/>
</dbReference>
<dbReference type="InterPro" id="IPR012779">
    <property type="entry name" value="Peptidase_M1_pepN"/>
</dbReference>
<comment type="similarity">
    <text evidence="3">Belongs to the peptidase M1 family.</text>
</comment>
<evidence type="ECO:0000256" key="6">
    <source>
        <dbReference type="ARBA" id="ARBA00022438"/>
    </source>
</evidence>
<proteinExistence type="inferred from homology"/>
<dbReference type="InterPro" id="IPR001930">
    <property type="entry name" value="Peptidase_M1"/>
</dbReference>
<keyword evidence="18" id="KW-1185">Reference proteome</keyword>
<keyword evidence="10" id="KW-0862">Zinc</keyword>
<dbReference type="FunFam" id="3.30.2010.30:FF:000002">
    <property type="entry name" value="Putative aminopeptidase N"/>
    <property type="match status" value="1"/>
</dbReference>
<dbReference type="Gene3D" id="1.25.50.10">
    <property type="entry name" value="Peptidase M1, alanyl aminopeptidase, C-terminal domain"/>
    <property type="match status" value="1"/>
</dbReference>
<evidence type="ECO:0000256" key="2">
    <source>
        <dbReference type="ARBA" id="ARBA00001947"/>
    </source>
</evidence>
<keyword evidence="11" id="KW-0482">Metalloprotease</keyword>
<evidence type="ECO:0000256" key="9">
    <source>
        <dbReference type="ARBA" id="ARBA00022801"/>
    </source>
</evidence>
<gene>
    <name evidence="17" type="primary">pepN</name>
    <name evidence="17" type="ORF">JCR33_03575</name>
</gene>
<sequence length="858" mass="94584">MRTDTGQTVHLEDYAPTPYRAPSTTLMIALHPTRTVVRNETAYEPAGNVDDPLVLEGDGLVLVEAQLDGMALSASAYEATPDRFVLKVPPKKRFTLTLVTIVSPDDNTELMGLYRSNGVYCTQCEAEGFRRITYAYDRPDVLTVYDVLVLADDTPGEPVLLSNGNLIASGKMGGRRYSHWHDPFPKPTYLFAVVAGVLGAVTDTFTTQSGKAVDLAIYVEPGKEARAEYAMDALKRSMRWDETRFGREYDLDVFNIVAVSDFNMGAMENKGLNVFNDRYVLADPRLATDTDYSGIEAVIAHEYFHNWTGNRITCRDWFQLCLKEGLTVFRDQEFSADMRSRAVERIEDVRRLRLAQFPEDAGPLRHPVRPAEYAEISNLYTTTVYEKGAELIRMLHTFIGETAFRRGMDTYFERFDGTAATVEDFISCFELDEPDAFMRWYHDAGTPTVRVDEAYVDGRYSLQLTQCPPEGGAIKPIPVRLAVLGQTGALDLSGAGVEEGSLCGDILTLKESATINIDGLNEEPIASVFRGFSAPVHIDRPVDPVRDMALLERDSDPFNLWDASQRLALGVLVDRYWGGSLEVDALAESIGRIAADPRMEPAFRAFVLQLPSRGTLVEVLAGDVDADKVDAAHQELTAALGAAMADTLAKLRARPAPTADDVRAAAAGERALRNAAQHLATAGGAREATVRQAMEATNMTDRLAALNALAAANAPEADAALKAFHDAFEDEPLVLNKWFSIEALRSDGRSVERVRELMAHPKFSLKNPNRVRSLIGAFTQNIAAFHRADGAGYRLLAEVATTLDQQNPQVAARLLTAFGEYRRFDAPRREAARAVLQDVQARARSSDVADIVRRLLKG</sequence>
<dbReference type="Pfam" id="PF17900">
    <property type="entry name" value="Peptidase_M1_N"/>
    <property type="match status" value="1"/>
</dbReference>
<feature type="domain" description="Peptidase M1 membrane alanine aminopeptidase" evidence="13">
    <location>
        <begin position="229"/>
        <end position="429"/>
    </location>
</feature>
<dbReference type="InterPro" id="IPR014782">
    <property type="entry name" value="Peptidase_M1_dom"/>
</dbReference>
<dbReference type="Gene3D" id="2.60.40.1840">
    <property type="match status" value="1"/>
</dbReference>
<comment type="cofactor">
    <cofactor evidence="2">
        <name>Zn(2+)</name>
        <dbReference type="ChEBI" id="CHEBI:29105"/>
    </cofactor>
</comment>
<dbReference type="InterPro" id="IPR045357">
    <property type="entry name" value="Aminopeptidase_N-like_N"/>
</dbReference>
<evidence type="ECO:0000256" key="10">
    <source>
        <dbReference type="ARBA" id="ARBA00022833"/>
    </source>
</evidence>
<dbReference type="EC" id="3.4.11.2" evidence="4 12"/>
<dbReference type="InterPro" id="IPR037144">
    <property type="entry name" value="Peptidase_M1_pepN_C_sf"/>
</dbReference>
<evidence type="ECO:0000259" key="13">
    <source>
        <dbReference type="Pfam" id="PF01433"/>
    </source>
</evidence>
<evidence type="ECO:0000256" key="3">
    <source>
        <dbReference type="ARBA" id="ARBA00010136"/>
    </source>
</evidence>
<dbReference type="Gene3D" id="2.60.40.1730">
    <property type="entry name" value="tricorn interacting facor f3 domain"/>
    <property type="match status" value="1"/>
</dbReference>
<evidence type="ECO:0000259" key="14">
    <source>
        <dbReference type="Pfam" id="PF11940"/>
    </source>
</evidence>
<dbReference type="AlphaFoldDB" id="A0A934IMR5"/>
<keyword evidence="8" id="KW-0479">Metal-binding</keyword>
<evidence type="ECO:0000313" key="17">
    <source>
        <dbReference type="EMBL" id="MBJ3774750.1"/>
    </source>
</evidence>
<dbReference type="GO" id="GO:0008237">
    <property type="term" value="F:metallopeptidase activity"/>
    <property type="evidence" value="ECO:0007669"/>
    <property type="project" value="UniProtKB-UniRule"/>
</dbReference>
<comment type="catalytic activity">
    <reaction evidence="1">
        <text>Release of an N-terminal amino acid, Xaa-|-Yaa- from a peptide, amide or arylamide. Xaa is preferably Ala, but may be most amino acids including Pro (slow action). When a terminal hydrophobic residue is followed by a prolyl residue, the two may be released as an intact Xaa-Pro dipeptide.</text>
        <dbReference type="EC" id="3.4.11.2"/>
    </reaction>
</comment>
<protein>
    <recommendedName>
        <fullName evidence="5 12">Aminopeptidase N</fullName>
        <ecNumber evidence="4 12">3.4.11.2</ecNumber>
    </recommendedName>
</protein>
<dbReference type="RefSeq" id="WP_198880741.1">
    <property type="nucleotide sequence ID" value="NZ_JAEKJA010000002.1"/>
</dbReference>
<accession>A0A934IMR5</accession>
<dbReference type="SUPFAM" id="SSF63737">
    <property type="entry name" value="Leukotriene A4 hydrolase N-terminal domain"/>
    <property type="match status" value="1"/>
</dbReference>
<evidence type="ECO:0000256" key="1">
    <source>
        <dbReference type="ARBA" id="ARBA00000098"/>
    </source>
</evidence>
<dbReference type="Pfam" id="PF11940">
    <property type="entry name" value="DUF3458"/>
    <property type="match status" value="1"/>
</dbReference>
<dbReference type="EMBL" id="JAEKJA010000002">
    <property type="protein sequence ID" value="MBJ3774750.1"/>
    <property type="molecule type" value="Genomic_DNA"/>
</dbReference>
<dbReference type="NCBIfam" id="TIGR02414">
    <property type="entry name" value="pepN_proteo"/>
    <property type="match status" value="1"/>
</dbReference>
<feature type="domain" description="Peptidase M1 alanyl aminopeptidase Ig-like fold" evidence="14">
    <location>
        <begin position="445"/>
        <end position="539"/>
    </location>
</feature>
<evidence type="ECO:0000256" key="8">
    <source>
        <dbReference type="ARBA" id="ARBA00022723"/>
    </source>
</evidence>
<evidence type="ECO:0000259" key="16">
    <source>
        <dbReference type="Pfam" id="PF17900"/>
    </source>
</evidence>
<dbReference type="Gene3D" id="3.30.2010.30">
    <property type="match status" value="1"/>
</dbReference>
<dbReference type="GO" id="GO:0006508">
    <property type="term" value="P:proteolysis"/>
    <property type="evidence" value="ECO:0007669"/>
    <property type="project" value="UniProtKB-UniRule"/>
</dbReference>
<evidence type="ECO:0000313" key="18">
    <source>
        <dbReference type="Proteomes" id="UP000609531"/>
    </source>
</evidence>
<dbReference type="InterPro" id="IPR035414">
    <property type="entry name" value="Peptidase_M1_pepN_Ig-like"/>
</dbReference>
<keyword evidence="7" id="KW-0645">Protease</keyword>
<keyword evidence="6 17" id="KW-0031">Aminopeptidase</keyword>
<dbReference type="InterPro" id="IPR042097">
    <property type="entry name" value="Aminopeptidase_N-like_N_sf"/>
</dbReference>
<evidence type="ECO:0000256" key="7">
    <source>
        <dbReference type="ARBA" id="ARBA00022670"/>
    </source>
</evidence>
<dbReference type="GO" id="GO:0008270">
    <property type="term" value="F:zinc ion binding"/>
    <property type="evidence" value="ECO:0007669"/>
    <property type="project" value="InterPro"/>
</dbReference>
<evidence type="ECO:0000256" key="5">
    <source>
        <dbReference type="ARBA" id="ARBA00015611"/>
    </source>
</evidence>
<dbReference type="InterPro" id="IPR024601">
    <property type="entry name" value="Peptidase_M1_pepN_C"/>
</dbReference>
<keyword evidence="9 17" id="KW-0378">Hydrolase</keyword>
<dbReference type="Gene3D" id="1.10.390.10">
    <property type="entry name" value="Neutral Protease Domain 2"/>
    <property type="match status" value="1"/>
</dbReference>
<dbReference type="InterPro" id="IPR027268">
    <property type="entry name" value="Peptidase_M4/M1_CTD_sf"/>
</dbReference>
<dbReference type="Pfam" id="PF01433">
    <property type="entry name" value="Peptidase_M1"/>
    <property type="match status" value="1"/>
</dbReference>
<evidence type="ECO:0000256" key="12">
    <source>
        <dbReference type="NCBIfam" id="TIGR02414"/>
    </source>
</evidence>
<dbReference type="Proteomes" id="UP000609531">
    <property type="component" value="Unassembled WGS sequence"/>
</dbReference>
<feature type="domain" description="Peptidase M1 alanyl aminopeptidase C-terminal" evidence="15">
    <location>
        <begin position="548"/>
        <end position="856"/>
    </location>
</feature>
<dbReference type="CDD" id="cd09600">
    <property type="entry name" value="M1_APN"/>
    <property type="match status" value="1"/>
</dbReference>
<dbReference type="PRINTS" id="PR00756">
    <property type="entry name" value="ALADIPTASE"/>
</dbReference>
<dbReference type="PANTHER" id="PTHR46322:SF1">
    <property type="entry name" value="PUROMYCIN-SENSITIVE AMINOPEPTIDASE"/>
    <property type="match status" value="1"/>
</dbReference>
<organism evidence="17 18">
    <name type="scientific">Acuticoccus mangrovi</name>
    <dbReference type="NCBI Taxonomy" id="2796142"/>
    <lineage>
        <taxon>Bacteria</taxon>
        <taxon>Pseudomonadati</taxon>
        <taxon>Pseudomonadota</taxon>
        <taxon>Alphaproteobacteria</taxon>
        <taxon>Hyphomicrobiales</taxon>
        <taxon>Amorphaceae</taxon>
        <taxon>Acuticoccus</taxon>
    </lineage>
</organism>
<dbReference type="SUPFAM" id="SSF55486">
    <property type="entry name" value="Metalloproteases ('zincins'), catalytic domain"/>
    <property type="match status" value="1"/>
</dbReference>
<dbReference type="Pfam" id="PF17432">
    <property type="entry name" value="DUF3458_C"/>
    <property type="match status" value="1"/>
</dbReference>
<feature type="domain" description="Aminopeptidase N-like N-terminal" evidence="16">
    <location>
        <begin position="103"/>
        <end position="190"/>
    </location>
</feature>
<name>A0A934IMR5_9HYPH</name>